<feature type="binding site" evidence="5">
    <location>
        <position position="26"/>
    </location>
    <ligand>
        <name>Mg(2+)</name>
        <dbReference type="ChEBI" id="CHEBI:18420"/>
    </ligand>
</feature>
<dbReference type="GeneID" id="37076498"/>
<sequence length="302" mass="32704">MRPVSLSGDHIQIQAFLDRYDTFLLDCDGVIWSGEELLPGAAEAINSLRKQGKTVIFITNNSTESRASFCRRFEKFGIPVHIDDVFTSAYITASYLSQDQRLAPPRDEVFILGSEGIENELSAADIKHLGGTDPAFQRDITLEDFKDLAATSTLSSSVGAVVVGVDLQLNYLKLCQAVTYIRNGATFLATNTDATFPIFGTVFPAAGSVAAAVSRASDTQPLLMGKPGPHMMDAILTRHEDLDRSPTCVVGDGLDTDIKFGVEQMLGTLLVLTGVSSRQDMECTDPKYAPEAFVEQLADLVL</sequence>
<dbReference type="PANTHER" id="PTHR19288:SF46">
    <property type="entry name" value="HALOACID DEHALOGENASE-LIKE HYDROLASE DOMAIN-CONTAINING PROTEIN 2"/>
    <property type="match status" value="1"/>
</dbReference>
<dbReference type="RefSeq" id="XP_025430419.1">
    <property type="nucleotide sequence ID" value="XM_025575270.1"/>
</dbReference>
<feature type="binding site" evidence="5">
    <location>
        <position position="252"/>
    </location>
    <ligand>
        <name>Mg(2+)</name>
        <dbReference type="ChEBI" id="CHEBI:18420"/>
    </ligand>
</feature>
<feature type="active site" description="Proton donor" evidence="3">
    <location>
        <position position="28"/>
    </location>
</feature>
<dbReference type="Pfam" id="PF13344">
    <property type="entry name" value="Hydrolase_6"/>
    <property type="match status" value="1"/>
</dbReference>
<dbReference type="NCBIfam" id="TIGR01460">
    <property type="entry name" value="HAD-SF-IIA"/>
    <property type="match status" value="1"/>
</dbReference>
<dbReference type="OrthoDB" id="413953at2759"/>
<dbReference type="InterPro" id="IPR036412">
    <property type="entry name" value="HAD-like_sf"/>
</dbReference>
<dbReference type="GO" id="GO:0005737">
    <property type="term" value="C:cytoplasm"/>
    <property type="evidence" value="ECO:0007669"/>
    <property type="project" value="TreeGrafter"/>
</dbReference>
<evidence type="ECO:0000313" key="7">
    <source>
        <dbReference type="Proteomes" id="UP000248349"/>
    </source>
</evidence>
<dbReference type="Proteomes" id="UP000248349">
    <property type="component" value="Unassembled WGS sequence"/>
</dbReference>
<keyword evidence="7" id="KW-1185">Reference proteome</keyword>
<dbReference type="Pfam" id="PF13242">
    <property type="entry name" value="Hydrolase_like"/>
    <property type="match status" value="1"/>
</dbReference>
<accession>A0A318ZCZ7</accession>
<evidence type="ECO:0000256" key="5">
    <source>
        <dbReference type="PIRSR" id="PIRSR000915-3"/>
    </source>
</evidence>
<dbReference type="NCBIfam" id="TIGR01452">
    <property type="entry name" value="PGP_euk"/>
    <property type="match status" value="1"/>
</dbReference>
<dbReference type="SUPFAM" id="SSF56784">
    <property type="entry name" value="HAD-like"/>
    <property type="match status" value="1"/>
</dbReference>
<feature type="binding site" evidence="4">
    <location>
        <position position="226"/>
    </location>
    <ligand>
        <name>substrate</name>
    </ligand>
</feature>
<dbReference type="STRING" id="1450539.A0A318ZCZ7"/>
<evidence type="ECO:0000256" key="1">
    <source>
        <dbReference type="ARBA" id="ARBA00022801"/>
    </source>
</evidence>
<dbReference type="GO" id="GO:0004035">
    <property type="term" value="F:alkaline phosphatase activity"/>
    <property type="evidence" value="ECO:0007669"/>
    <property type="project" value="TreeGrafter"/>
</dbReference>
<keyword evidence="1 2" id="KW-0378">Hydrolase</keyword>
<reference evidence="6 7" key="1">
    <citation type="submission" date="2016-12" db="EMBL/GenBank/DDBJ databases">
        <title>The genomes of Aspergillus section Nigri reveals drivers in fungal speciation.</title>
        <authorList>
            <consortium name="DOE Joint Genome Institute"/>
            <person name="Vesth T.C."/>
            <person name="Nybo J."/>
            <person name="Theobald S."/>
            <person name="Brandl J."/>
            <person name="Frisvad J.C."/>
            <person name="Nielsen K.F."/>
            <person name="Lyhne E.K."/>
            <person name="Kogle M.E."/>
            <person name="Kuo A."/>
            <person name="Riley R."/>
            <person name="Clum A."/>
            <person name="Nolan M."/>
            <person name="Lipzen A."/>
            <person name="Salamov A."/>
            <person name="Henrissat B."/>
            <person name="Wiebenga A."/>
            <person name="De Vries R.P."/>
            <person name="Grigoriev I.V."/>
            <person name="Mortensen U.H."/>
            <person name="Andersen M.R."/>
            <person name="Baker S.E."/>
        </authorList>
    </citation>
    <scope>NUCLEOTIDE SEQUENCE [LARGE SCALE GENOMIC DNA]</scope>
    <source>
        <strain evidence="6 7">JOP 1030-1</strain>
    </source>
</reference>
<dbReference type="InterPro" id="IPR006357">
    <property type="entry name" value="HAD-SF_hydro_IIA"/>
</dbReference>
<evidence type="ECO:0000256" key="3">
    <source>
        <dbReference type="PIRSR" id="PIRSR000915-1"/>
    </source>
</evidence>
<dbReference type="GO" id="GO:0008967">
    <property type="term" value="F:phosphoglycolate phosphatase activity"/>
    <property type="evidence" value="ECO:0007669"/>
    <property type="project" value="TreeGrafter"/>
</dbReference>
<dbReference type="GO" id="GO:0046872">
    <property type="term" value="F:metal ion binding"/>
    <property type="evidence" value="ECO:0007669"/>
    <property type="project" value="UniProtKB-KW"/>
</dbReference>
<evidence type="ECO:0000256" key="4">
    <source>
        <dbReference type="PIRSR" id="PIRSR000915-2"/>
    </source>
</evidence>
<dbReference type="Gene3D" id="3.40.50.1000">
    <property type="entry name" value="HAD superfamily/HAD-like"/>
    <property type="match status" value="2"/>
</dbReference>
<dbReference type="EMBL" id="KZ821237">
    <property type="protein sequence ID" value="PYH44437.1"/>
    <property type="molecule type" value="Genomic_DNA"/>
</dbReference>
<dbReference type="PIRSF" id="PIRSF000915">
    <property type="entry name" value="PGP-type_phosphatase"/>
    <property type="match status" value="1"/>
</dbReference>
<evidence type="ECO:0000313" key="6">
    <source>
        <dbReference type="EMBL" id="PYH44437.1"/>
    </source>
</evidence>
<proteinExistence type="predicted"/>
<comment type="catalytic activity">
    <reaction evidence="2">
        <text>4-nitrophenyl phosphate + H2O = 4-nitrophenol + phosphate + H(+)</text>
        <dbReference type="Rhea" id="RHEA:21664"/>
        <dbReference type="ChEBI" id="CHEBI:15377"/>
        <dbReference type="ChEBI" id="CHEBI:15378"/>
        <dbReference type="ChEBI" id="CHEBI:43474"/>
        <dbReference type="ChEBI" id="CHEBI:57917"/>
        <dbReference type="ChEBI" id="CHEBI:61146"/>
        <dbReference type="EC" id="3.1.3.41"/>
    </reaction>
</comment>
<dbReference type="InterPro" id="IPR023214">
    <property type="entry name" value="HAD_sf"/>
</dbReference>
<name>A0A318ZCZ7_9EURO</name>
<protein>
    <recommendedName>
        <fullName evidence="2">4-nitrophenylphosphatase</fullName>
        <shortName evidence="2">PNPPase</shortName>
        <ecNumber evidence="2">3.1.3.41</ecNumber>
    </recommendedName>
</protein>
<evidence type="ECO:0000256" key="2">
    <source>
        <dbReference type="PIRNR" id="PIRNR000915"/>
    </source>
</evidence>
<organism evidence="6 7">
    <name type="scientific">Aspergillus saccharolyticus JOP 1030-1</name>
    <dbReference type="NCBI Taxonomy" id="1450539"/>
    <lineage>
        <taxon>Eukaryota</taxon>
        <taxon>Fungi</taxon>
        <taxon>Dikarya</taxon>
        <taxon>Ascomycota</taxon>
        <taxon>Pezizomycotina</taxon>
        <taxon>Eurotiomycetes</taxon>
        <taxon>Eurotiomycetidae</taxon>
        <taxon>Eurotiales</taxon>
        <taxon>Aspergillaceae</taxon>
        <taxon>Aspergillus</taxon>
        <taxon>Aspergillus subgen. Circumdati</taxon>
    </lineage>
</organism>
<gene>
    <name evidence="6" type="ORF">BP01DRAFT_357752</name>
</gene>
<dbReference type="EC" id="3.1.3.41" evidence="2"/>
<keyword evidence="5" id="KW-0479">Metal-binding</keyword>
<comment type="cofactor">
    <cofactor evidence="5">
        <name>Mg(2+)</name>
        <dbReference type="ChEBI" id="CHEBI:18420"/>
    </cofactor>
    <text evidence="5">Divalent metal ions. Mg(2+) is the most effective.</text>
</comment>
<dbReference type="AlphaFoldDB" id="A0A318ZCZ7"/>
<feature type="binding site" evidence="5">
    <location>
        <position position="28"/>
    </location>
    <ligand>
        <name>Mg(2+)</name>
        <dbReference type="ChEBI" id="CHEBI:18420"/>
    </ligand>
</feature>
<dbReference type="PANTHER" id="PTHR19288">
    <property type="entry name" value="4-NITROPHENYLPHOSPHATASE-RELATED"/>
    <property type="match status" value="1"/>
</dbReference>
<keyword evidence="5" id="KW-0460">Magnesium</keyword>
<feature type="active site" description="Nucleophile" evidence="3">
    <location>
        <position position="26"/>
    </location>
</feature>
<dbReference type="InterPro" id="IPR006349">
    <property type="entry name" value="PGP_euk"/>
</dbReference>